<dbReference type="GO" id="GO:0020037">
    <property type="term" value="F:heme binding"/>
    <property type="evidence" value="ECO:0007669"/>
    <property type="project" value="InterPro"/>
</dbReference>
<evidence type="ECO:0000256" key="1">
    <source>
        <dbReference type="SAM" id="SignalP"/>
    </source>
</evidence>
<protein>
    <recommendedName>
        <fullName evidence="2">Cytochrome C Planctomycete-type domain-containing protein</fullName>
    </recommendedName>
</protein>
<dbReference type="GO" id="GO:0009055">
    <property type="term" value="F:electron transfer activity"/>
    <property type="evidence" value="ECO:0007669"/>
    <property type="project" value="InterPro"/>
</dbReference>
<reference evidence="3 4" key="1">
    <citation type="submission" date="2018-02" db="EMBL/GenBank/DDBJ databases">
        <title>Comparative genomes isolates from brazilian mangrove.</title>
        <authorList>
            <person name="Araujo J.E."/>
            <person name="Taketani R.G."/>
            <person name="Silva M.C.P."/>
            <person name="Loureco M.V."/>
            <person name="Andreote F.D."/>
        </authorList>
    </citation>
    <scope>NUCLEOTIDE SEQUENCE [LARGE SCALE GENOMIC DNA]</scope>
    <source>
        <strain evidence="3 4">Hex-1 MGV</strain>
    </source>
</reference>
<dbReference type="SUPFAM" id="SSF46626">
    <property type="entry name" value="Cytochrome c"/>
    <property type="match status" value="1"/>
</dbReference>
<dbReference type="OrthoDB" id="9811281at2"/>
<name>A0A2S8F936_9BACT</name>
<evidence type="ECO:0000313" key="3">
    <source>
        <dbReference type="EMBL" id="PQO28444.1"/>
    </source>
</evidence>
<feature type="domain" description="Cytochrome C Planctomycete-type" evidence="2">
    <location>
        <begin position="56"/>
        <end position="107"/>
    </location>
</feature>
<organism evidence="3 4">
    <name type="scientific">Blastopirellula marina</name>
    <dbReference type="NCBI Taxonomy" id="124"/>
    <lineage>
        <taxon>Bacteria</taxon>
        <taxon>Pseudomonadati</taxon>
        <taxon>Planctomycetota</taxon>
        <taxon>Planctomycetia</taxon>
        <taxon>Pirellulales</taxon>
        <taxon>Pirellulaceae</taxon>
        <taxon>Blastopirellula</taxon>
    </lineage>
</organism>
<dbReference type="InterPro" id="IPR011429">
    <property type="entry name" value="Cyt_c_Planctomycete-type"/>
</dbReference>
<dbReference type="Gene3D" id="1.10.760.10">
    <property type="entry name" value="Cytochrome c-like domain"/>
    <property type="match status" value="1"/>
</dbReference>
<evidence type="ECO:0000259" key="2">
    <source>
        <dbReference type="Pfam" id="PF07635"/>
    </source>
</evidence>
<proteinExistence type="predicted"/>
<dbReference type="Pfam" id="PF07635">
    <property type="entry name" value="PSCyt1"/>
    <property type="match status" value="1"/>
</dbReference>
<gene>
    <name evidence="3" type="ORF">C5Y83_27930</name>
</gene>
<feature type="signal peptide" evidence="1">
    <location>
        <begin position="1"/>
        <end position="35"/>
    </location>
</feature>
<accession>A0A2S8F936</accession>
<dbReference type="RefSeq" id="WP_105333113.1">
    <property type="nucleotide sequence ID" value="NZ_PUHY01000016.1"/>
</dbReference>
<comment type="caution">
    <text evidence="3">The sequence shown here is derived from an EMBL/GenBank/DDBJ whole genome shotgun (WGS) entry which is preliminary data.</text>
</comment>
<feature type="chain" id="PRO_5015481124" description="Cytochrome C Planctomycete-type domain-containing protein" evidence="1">
    <location>
        <begin position="36"/>
        <end position="738"/>
    </location>
</feature>
<dbReference type="AlphaFoldDB" id="A0A2S8F936"/>
<evidence type="ECO:0000313" key="4">
    <source>
        <dbReference type="Proteomes" id="UP000238322"/>
    </source>
</evidence>
<dbReference type="InterPro" id="IPR036909">
    <property type="entry name" value="Cyt_c-like_dom_sf"/>
</dbReference>
<dbReference type="Proteomes" id="UP000238322">
    <property type="component" value="Unassembled WGS sequence"/>
</dbReference>
<dbReference type="EMBL" id="PUHY01000016">
    <property type="protein sequence ID" value="PQO28444.1"/>
    <property type="molecule type" value="Genomic_DNA"/>
</dbReference>
<keyword evidence="1" id="KW-0732">Signal</keyword>
<sequence>MTYSDRLFQARNTICGTVLSWALAFALFNPSLSLAQDSTEVAKLGAKVKEVFRSRCFECHGGSAVQGGVDVLKVAELRDQEYATPGKPDDSLLYEILLEEDEDARMPLGQPPLDPNEISLIRKWIVAGAKDFPLDVVGAEADPTVMETYRDPDYLFQQILEHQRSLPLQDRYSYRYFSSHHLLVGGATREELGRQRDALFKALNHLSYQNQLVQPEVVNEDVGTLFAVDLRKLNWHRTVAQSEDSSSDSKRLNNHDLVLLDYPYAIVYEASQTYDLLAQEYLRPSKMIRPVPYLRIDWFCSTATLPPLYHDLLQLPHTLKELEEKLDIDSEDNIAQRIAKRAGMAVSGVSRNNRAVERHPYEHGAYWKSIDYASSKGTENIFIDPIHLVGTGGEMIFNLPNGLQAYYVADSAGGRLDFAPTSIVTDRLAEDKTVRNGLSCIRCHDRGMKAFQDDVRPAIELISGSGQIDKRSALELYPARKEMDELIQADEDRFLTSIEKLLGHPQEDEPLTPVSKRFLEAPLQLHTVAGELGLTSTDELRVIVRQPRLTGLGLVSLADAGVIRRDTWEDFYDQVITGLGIGIPVISFDGITLPNYIPPTSSVDVRVSTTRANNIFSPGDELAIFIENKGNQPVFIEMLGRSFSGKLATILPAGTKLAAGEKRRFPEEGTLKVKPALGSEEIIVYAGENEFTGATIVRGENVTDRVVHPFYELEGDGQIRLKNDPRGLVKRTLTIETR</sequence>